<reference evidence="1" key="1">
    <citation type="submission" date="2020-06" db="EMBL/GenBank/DDBJ databases">
        <authorList>
            <person name="Li T."/>
            <person name="Hu X."/>
            <person name="Zhang T."/>
            <person name="Song X."/>
            <person name="Zhang H."/>
            <person name="Dai N."/>
            <person name="Sheng W."/>
            <person name="Hou X."/>
            <person name="Wei L."/>
        </authorList>
    </citation>
    <scope>NUCLEOTIDE SEQUENCE</scope>
    <source>
        <strain evidence="1">3651</strain>
        <tissue evidence="1">Leaf</tissue>
    </source>
</reference>
<protein>
    <submittedName>
        <fullName evidence="1">Uncharacterized protein</fullName>
    </submittedName>
</protein>
<dbReference type="AlphaFoldDB" id="A0AAE1Y1K5"/>
<evidence type="ECO:0000313" key="1">
    <source>
        <dbReference type="EMBL" id="KAK4421576.1"/>
    </source>
</evidence>
<accession>A0AAE1Y1K5</accession>
<reference evidence="1" key="2">
    <citation type="journal article" date="2024" name="Plant">
        <title>Genomic evolution and insights into agronomic trait innovations of Sesamum species.</title>
        <authorList>
            <person name="Miao H."/>
            <person name="Wang L."/>
            <person name="Qu L."/>
            <person name="Liu H."/>
            <person name="Sun Y."/>
            <person name="Le M."/>
            <person name="Wang Q."/>
            <person name="Wei S."/>
            <person name="Zheng Y."/>
            <person name="Lin W."/>
            <person name="Duan Y."/>
            <person name="Cao H."/>
            <person name="Xiong S."/>
            <person name="Wang X."/>
            <person name="Wei L."/>
            <person name="Li C."/>
            <person name="Ma Q."/>
            <person name="Ju M."/>
            <person name="Zhao R."/>
            <person name="Li G."/>
            <person name="Mu C."/>
            <person name="Tian Q."/>
            <person name="Mei H."/>
            <person name="Zhang T."/>
            <person name="Gao T."/>
            <person name="Zhang H."/>
        </authorList>
    </citation>
    <scope>NUCLEOTIDE SEQUENCE</scope>
    <source>
        <strain evidence="1">3651</strain>
    </source>
</reference>
<gene>
    <name evidence="1" type="ORF">Salat_2108200</name>
</gene>
<name>A0AAE1Y1K5_9LAMI</name>
<proteinExistence type="predicted"/>
<comment type="caution">
    <text evidence="1">The sequence shown here is derived from an EMBL/GenBank/DDBJ whole genome shotgun (WGS) entry which is preliminary data.</text>
</comment>
<keyword evidence="2" id="KW-1185">Reference proteome</keyword>
<evidence type="ECO:0000313" key="2">
    <source>
        <dbReference type="Proteomes" id="UP001293254"/>
    </source>
</evidence>
<sequence>MVNLENDDEFENDTQDCYAPTAEWCPKTGYAGNDTGTVADVQANVDVNVTSTASAKKVGSIGKKRKVKGFVQDDGLTAAVNTFCDSVNQRLGELSNKLFADYDEAETVLGL</sequence>
<dbReference type="Proteomes" id="UP001293254">
    <property type="component" value="Unassembled WGS sequence"/>
</dbReference>
<organism evidence="1 2">
    <name type="scientific">Sesamum alatum</name>
    <dbReference type="NCBI Taxonomy" id="300844"/>
    <lineage>
        <taxon>Eukaryota</taxon>
        <taxon>Viridiplantae</taxon>
        <taxon>Streptophyta</taxon>
        <taxon>Embryophyta</taxon>
        <taxon>Tracheophyta</taxon>
        <taxon>Spermatophyta</taxon>
        <taxon>Magnoliopsida</taxon>
        <taxon>eudicotyledons</taxon>
        <taxon>Gunneridae</taxon>
        <taxon>Pentapetalae</taxon>
        <taxon>asterids</taxon>
        <taxon>lamiids</taxon>
        <taxon>Lamiales</taxon>
        <taxon>Pedaliaceae</taxon>
        <taxon>Sesamum</taxon>
    </lineage>
</organism>
<dbReference type="EMBL" id="JACGWO010000008">
    <property type="protein sequence ID" value="KAK4421576.1"/>
    <property type="molecule type" value="Genomic_DNA"/>
</dbReference>